<comment type="caution">
    <text evidence="2">The sequence shown here is derived from an EMBL/GenBank/DDBJ whole genome shotgun (WGS) entry which is preliminary data.</text>
</comment>
<accession>A0A0M8K949</accession>
<evidence type="ECO:0000313" key="2">
    <source>
        <dbReference type="EMBL" id="GAP64343.1"/>
    </source>
</evidence>
<gene>
    <name evidence="2" type="ORF">ARMA_2766</name>
</gene>
<protein>
    <recommendedName>
        <fullName evidence="1">Glycosyl transferase family 1 domain-containing protein</fullName>
    </recommendedName>
</protein>
<dbReference type="CDD" id="cd03801">
    <property type="entry name" value="GT4_PimA-like"/>
    <property type="match status" value="1"/>
</dbReference>
<dbReference type="OrthoDB" id="9771846at2"/>
<reference evidence="2 3" key="1">
    <citation type="journal article" date="2015" name="Genome Announc.">
        <title>Draft Genome Sequence of a Heterotrophic Facultative Anaerobic Thermophilic Bacterium, Ardenticatena maritima Strain 110ST.</title>
        <authorList>
            <person name="Kawaichi S."/>
            <person name="Yoshida T."/>
            <person name="Sako Y."/>
            <person name="Nakamura R."/>
        </authorList>
    </citation>
    <scope>NUCLEOTIDE SEQUENCE [LARGE SCALE GENOMIC DNA]</scope>
    <source>
        <strain evidence="2 3">110S</strain>
    </source>
</reference>
<name>A0A0M8K949_9CHLR</name>
<dbReference type="EMBL" id="BBZA01000245">
    <property type="protein sequence ID" value="GAP64343.1"/>
    <property type="molecule type" value="Genomic_DNA"/>
</dbReference>
<dbReference type="PANTHER" id="PTHR12526">
    <property type="entry name" value="GLYCOSYLTRANSFERASE"/>
    <property type="match status" value="1"/>
</dbReference>
<dbReference type="Pfam" id="PF00534">
    <property type="entry name" value="Glycos_transf_1"/>
    <property type="match status" value="1"/>
</dbReference>
<proteinExistence type="predicted"/>
<dbReference type="InParanoid" id="A0A0M8K949"/>
<dbReference type="InterPro" id="IPR001296">
    <property type="entry name" value="Glyco_trans_1"/>
</dbReference>
<organism evidence="2 3">
    <name type="scientific">Ardenticatena maritima</name>
    <dbReference type="NCBI Taxonomy" id="872965"/>
    <lineage>
        <taxon>Bacteria</taxon>
        <taxon>Bacillati</taxon>
        <taxon>Chloroflexota</taxon>
        <taxon>Ardenticatenia</taxon>
        <taxon>Ardenticatenales</taxon>
        <taxon>Ardenticatenaceae</taxon>
        <taxon>Ardenticatena</taxon>
    </lineage>
</organism>
<sequence length="438" mass="49254">MPDTSPHVLMLANDIVAPRMAGPGIRAWELARTLAAHTTVTLLAPLAEPPVPPPPSLHVASVPFGDDTALHPFVAAADVVVCDAFGFQRIADILPERTALVADAYDPFLLENLEWWRTHALDVRQRRMREDVSLLARLFQRADFIICASERQRDFWLGMLAAWGRLTPTLYENDPTLRTFVALVPFGLPDEPPPPASRPFLRGVHPAVDARSRVIVWGGGVWEWLDPFTAIRAVALLREQLPNVRLVFPGMRHPNPAVPESRALQAAQQLAAELGLLDTHVLFVEQWVPYTARAAYLLEADVGLSLHRPHIETHFAFRTRLLDYIWAGLPMVVSSGDALSEHIAAWGLGEVVPPEDENALAEALLRVLQHPQEERRRRAEGFAQAREALRWSRVAQPLIAFCRAPRRAPPPLWRLTPVEEAKPAAQKSVWKQWWKKWR</sequence>
<keyword evidence="3" id="KW-1185">Reference proteome</keyword>
<dbReference type="RefSeq" id="WP_054494037.1">
    <property type="nucleotide sequence ID" value="NZ_BBZA01000245.1"/>
</dbReference>
<evidence type="ECO:0000313" key="3">
    <source>
        <dbReference type="Proteomes" id="UP000037784"/>
    </source>
</evidence>
<feature type="domain" description="Glycosyl transferase family 1" evidence="1">
    <location>
        <begin position="228"/>
        <end position="378"/>
    </location>
</feature>
<dbReference type="AlphaFoldDB" id="A0A0M8K949"/>
<dbReference type="Gene3D" id="3.40.50.2000">
    <property type="entry name" value="Glycogen Phosphorylase B"/>
    <property type="match status" value="1"/>
</dbReference>
<dbReference type="PANTHER" id="PTHR12526:SF635">
    <property type="entry name" value="GLYCOSYL TRANSFERASE GROUP 1"/>
    <property type="match status" value="1"/>
</dbReference>
<evidence type="ECO:0000259" key="1">
    <source>
        <dbReference type="Pfam" id="PF00534"/>
    </source>
</evidence>
<dbReference type="Proteomes" id="UP000037784">
    <property type="component" value="Unassembled WGS sequence"/>
</dbReference>
<reference evidence="3" key="2">
    <citation type="submission" date="2015-08" db="EMBL/GenBank/DDBJ databases">
        <title>Draft Genome Sequence of a Heterotrophic Facultative Anaerobic Bacterium Ardenticatena maritima Strain 110S.</title>
        <authorList>
            <person name="Kawaichi S."/>
            <person name="Yoshida T."/>
            <person name="Sako Y."/>
            <person name="Nakamura R."/>
        </authorList>
    </citation>
    <scope>NUCLEOTIDE SEQUENCE [LARGE SCALE GENOMIC DNA]</scope>
    <source>
        <strain evidence="3">110S</strain>
    </source>
</reference>
<dbReference type="SUPFAM" id="SSF53756">
    <property type="entry name" value="UDP-Glycosyltransferase/glycogen phosphorylase"/>
    <property type="match status" value="1"/>
</dbReference>
<dbReference type="GO" id="GO:0016757">
    <property type="term" value="F:glycosyltransferase activity"/>
    <property type="evidence" value="ECO:0007669"/>
    <property type="project" value="InterPro"/>
</dbReference>